<sequence>MSDEFEKIIAAKDLNVEIATTNIKNVLNNFYHLAHLNQSQNQPQDQKINSI</sequence>
<accession>A0A9N9J162</accession>
<name>A0A9N9J162_9GLOM</name>
<comment type="caution">
    <text evidence="1">The sequence shown here is derived from an EMBL/GenBank/DDBJ whole genome shotgun (WGS) entry which is preliminary data.</text>
</comment>
<keyword evidence="2" id="KW-1185">Reference proteome</keyword>
<reference evidence="1" key="1">
    <citation type="submission" date="2021-06" db="EMBL/GenBank/DDBJ databases">
        <authorList>
            <person name="Kallberg Y."/>
            <person name="Tangrot J."/>
            <person name="Rosling A."/>
        </authorList>
    </citation>
    <scope>NUCLEOTIDE SEQUENCE</scope>
    <source>
        <strain evidence="1">FL130A</strain>
    </source>
</reference>
<evidence type="ECO:0000313" key="1">
    <source>
        <dbReference type="EMBL" id="CAG8757605.1"/>
    </source>
</evidence>
<dbReference type="EMBL" id="CAJVPS010044481">
    <property type="protein sequence ID" value="CAG8757605.1"/>
    <property type="molecule type" value="Genomic_DNA"/>
</dbReference>
<protein>
    <submittedName>
        <fullName evidence="1">12686_t:CDS:1</fullName>
    </submittedName>
</protein>
<dbReference type="AlphaFoldDB" id="A0A9N9J162"/>
<organism evidence="1 2">
    <name type="scientific">Ambispora leptoticha</name>
    <dbReference type="NCBI Taxonomy" id="144679"/>
    <lineage>
        <taxon>Eukaryota</taxon>
        <taxon>Fungi</taxon>
        <taxon>Fungi incertae sedis</taxon>
        <taxon>Mucoromycota</taxon>
        <taxon>Glomeromycotina</taxon>
        <taxon>Glomeromycetes</taxon>
        <taxon>Archaeosporales</taxon>
        <taxon>Ambisporaceae</taxon>
        <taxon>Ambispora</taxon>
    </lineage>
</organism>
<gene>
    <name evidence="1" type="ORF">ALEPTO_LOCUS13547</name>
</gene>
<feature type="non-terminal residue" evidence="1">
    <location>
        <position position="51"/>
    </location>
</feature>
<proteinExistence type="predicted"/>
<evidence type="ECO:0000313" key="2">
    <source>
        <dbReference type="Proteomes" id="UP000789508"/>
    </source>
</evidence>
<dbReference type="Proteomes" id="UP000789508">
    <property type="component" value="Unassembled WGS sequence"/>
</dbReference>